<dbReference type="Proteomes" id="UP000535501">
    <property type="component" value="Unassembled WGS sequence"/>
</dbReference>
<sequence>MTWFNMAISIAILCATVTLLVVALIRGGAKKEGLSQKFLDDEQAKALREWDEAR</sequence>
<keyword evidence="3" id="KW-1185">Reference proteome</keyword>
<keyword evidence="1" id="KW-0812">Transmembrane</keyword>
<dbReference type="EMBL" id="JACHEJ010000027">
    <property type="protein sequence ID" value="MBB6182352.1"/>
    <property type="molecule type" value="Genomic_DNA"/>
</dbReference>
<accession>A0A7W9Z1K6</accession>
<dbReference type="RefSeq" id="WP_172977956.1">
    <property type="nucleotide sequence ID" value="NZ_JACHEJ010000027.1"/>
</dbReference>
<evidence type="ECO:0000313" key="2">
    <source>
        <dbReference type="EMBL" id="MBB6182352.1"/>
    </source>
</evidence>
<organism evidence="2 3">
    <name type="scientific">Pseudorhizobium flavum</name>
    <dbReference type="NCBI Taxonomy" id="1335061"/>
    <lineage>
        <taxon>Bacteria</taxon>
        <taxon>Pseudomonadati</taxon>
        <taxon>Pseudomonadota</taxon>
        <taxon>Alphaproteobacteria</taxon>
        <taxon>Hyphomicrobiales</taxon>
        <taxon>Rhizobiaceae</taxon>
        <taxon>Rhizobium/Agrobacterium group</taxon>
        <taxon>Pseudorhizobium</taxon>
    </lineage>
</organism>
<name>A0A7W9Z1K6_9HYPH</name>
<evidence type="ECO:0000256" key="1">
    <source>
        <dbReference type="SAM" id="Phobius"/>
    </source>
</evidence>
<keyword evidence="1" id="KW-0472">Membrane</keyword>
<reference evidence="2 3" key="1">
    <citation type="submission" date="2020-08" db="EMBL/GenBank/DDBJ databases">
        <title>Genomic Encyclopedia of Type Strains, Phase IV (KMG-IV): sequencing the most valuable type-strain genomes for metagenomic binning, comparative biology and taxonomic classification.</title>
        <authorList>
            <person name="Goeker M."/>
        </authorList>
    </citation>
    <scope>NUCLEOTIDE SEQUENCE [LARGE SCALE GENOMIC DNA]</scope>
    <source>
        <strain evidence="2 3">DSM 102134</strain>
    </source>
</reference>
<protein>
    <submittedName>
        <fullName evidence="2">Uncharacterized protein</fullName>
    </submittedName>
</protein>
<keyword evidence="1" id="KW-1133">Transmembrane helix</keyword>
<dbReference type="AlphaFoldDB" id="A0A7W9Z1K6"/>
<proteinExistence type="predicted"/>
<comment type="caution">
    <text evidence="2">The sequence shown here is derived from an EMBL/GenBank/DDBJ whole genome shotgun (WGS) entry which is preliminary data.</text>
</comment>
<evidence type="ECO:0000313" key="3">
    <source>
        <dbReference type="Proteomes" id="UP000535501"/>
    </source>
</evidence>
<gene>
    <name evidence="2" type="ORF">HNQ75_004341</name>
</gene>
<feature type="transmembrane region" description="Helical" evidence="1">
    <location>
        <begin position="6"/>
        <end position="25"/>
    </location>
</feature>